<evidence type="ECO:0000256" key="3">
    <source>
        <dbReference type="ARBA" id="ARBA00023242"/>
    </source>
</evidence>
<feature type="region of interest" description="Disordered" evidence="5">
    <location>
        <begin position="78"/>
        <end position="117"/>
    </location>
</feature>
<evidence type="ECO:0000313" key="7">
    <source>
        <dbReference type="Proteomes" id="UP000887578"/>
    </source>
</evidence>
<dbReference type="GO" id="GO:0000381">
    <property type="term" value="P:regulation of alternative mRNA splicing, via spliceosome"/>
    <property type="evidence" value="ECO:0007669"/>
    <property type="project" value="TreeGrafter"/>
</dbReference>
<evidence type="ECO:0000313" key="8">
    <source>
        <dbReference type="WBParaSite" id="PDA_v2.g16203.t1"/>
    </source>
</evidence>
<dbReference type="PANTHER" id="PTHR13798:SF11">
    <property type="entry name" value="RNA-BINDING PROTEIN 7-RELATED"/>
    <property type="match status" value="1"/>
</dbReference>
<dbReference type="PROSITE" id="PS50102">
    <property type="entry name" value="RRM"/>
    <property type="match status" value="1"/>
</dbReference>
<dbReference type="AlphaFoldDB" id="A0A914PEU1"/>
<keyword evidence="3" id="KW-0539">Nucleus</keyword>
<proteinExistence type="predicted"/>
<accession>A0A914PEU1</accession>
<dbReference type="Pfam" id="PF00076">
    <property type="entry name" value="RRM_1"/>
    <property type="match status" value="1"/>
</dbReference>
<feature type="domain" description="RRM" evidence="6">
    <location>
        <begin position="5"/>
        <end position="78"/>
    </location>
</feature>
<feature type="compositionally biased region" description="Basic and acidic residues" evidence="5">
    <location>
        <begin position="78"/>
        <end position="105"/>
    </location>
</feature>
<dbReference type="InterPro" id="IPR000504">
    <property type="entry name" value="RRM_dom"/>
</dbReference>
<dbReference type="GO" id="GO:0005654">
    <property type="term" value="C:nucleoplasm"/>
    <property type="evidence" value="ECO:0007669"/>
    <property type="project" value="UniProtKB-SubCell"/>
</dbReference>
<dbReference type="SMART" id="SM00360">
    <property type="entry name" value="RRM"/>
    <property type="match status" value="1"/>
</dbReference>
<dbReference type="InterPro" id="IPR012677">
    <property type="entry name" value="Nucleotide-bd_a/b_plait_sf"/>
</dbReference>
<dbReference type="WBParaSite" id="PDA_v2.g16203.t1">
    <property type="protein sequence ID" value="PDA_v2.g16203.t1"/>
    <property type="gene ID" value="PDA_v2.g16203"/>
</dbReference>
<evidence type="ECO:0000256" key="1">
    <source>
        <dbReference type="ARBA" id="ARBA00004642"/>
    </source>
</evidence>
<feature type="region of interest" description="Disordered" evidence="5">
    <location>
        <begin position="222"/>
        <end position="262"/>
    </location>
</feature>
<dbReference type="SUPFAM" id="SSF54928">
    <property type="entry name" value="RNA-binding domain, RBD"/>
    <property type="match status" value="1"/>
</dbReference>
<keyword evidence="7" id="KW-1185">Reference proteome</keyword>
<dbReference type="Proteomes" id="UP000887578">
    <property type="component" value="Unplaced"/>
</dbReference>
<keyword evidence="2 4" id="KW-0694">RNA-binding</keyword>
<protein>
    <submittedName>
        <fullName evidence="8">RRM domain-containing protein</fullName>
    </submittedName>
</protein>
<sequence>MAEERTLYVTHLDEKVTKGLLQEIFTQAGPVESVSVIKGTTKYAFVQFEDEESVLFAIKLMDGLKLFNTPICVRPRAKTEKDRIYRQQNPDHQHSSAGPSRRESGNDYLPTYHSYTGDRRHSLNENITRKNAGLSRRESYDVLAFHPQHGRRSFNENFTRQNTWFSRKHSMDVYQTQPSRRSLNESYPPIPLRLIQPHGQYPLNALLSPSDPYRQRITGEQQCHIPSAQTLNRPTKQPHRAEAPPRQRRFYSSRRYNDETRR</sequence>
<dbReference type="InterPro" id="IPR035979">
    <property type="entry name" value="RBD_domain_sf"/>
</dbReference>
<name>A0A914PEU1_9BILA</name>
<organism evidence="7 8">
    <name type="scientific">Panagrolaimus davidi</name>
    <dbReference type="NCBI Taxonomy" id="227884"/>
    <lineage>
        <taxon>Eukaryota</taxon>
        <taxon>Metazoa</taxon>
        <taxon>Ecdysozoa</taxon>
        <taxon>Nematoda</taxon>
        <taxon>Chromadorea</taxon>
        <taxon>Rhabditida</taxon>
        <taxon>Tylenchina</taxon>
        <taxon>Panagrolaimomorpha</taxon>
        <taxon>Panagrolaimoidea</taxon>
        <taxon>Panagrolaimidae</taxon>
        <taxon>Panagrolaimus</taxon>
    </lineage>
</organism>
<comment type="subcellular location">
    <subcellularLocation>
        <location evidence="1">Nucleus</location>
        <location evidence="1">Nucleoplasm</location>
    </subcellularLocation>
</comment>
<dbReference type="GO" id="GO:0003727">
    <property type="term" value="F:single-stranded RNA binding"/>
    <property type="evidence" value="ECO:0007669"/>
    <property type="project" value="TreeGrafter"/>
</dbReference>
<dbReference type="PANTHER" id="PTHR13798">
    <property type="entry name" value="RNA BINDING MOTIF RBM PROTEIN -RELATED"/>
    <property type="match status" value="1"/>
</dbReference>
<reference evidence="8" key="1">
    <citation type="submission" date="2022-11" db="UniProtKB">
        <authorList>
            <consortium name="WormBaseParasite"/>
        </authorList>
    </citation>
    <scope>IDENTIFICATION</scope>
</reference>
<evidence type="ECO:0000256" key="2">
    <source>
        <dbReference type="ARBA" id="ARBA00022884"/>
    </source>
</evidence>
<dbReference type="Gene3D" id="3.30.70.330">
    <property type="match status" value="1"/>
</dbReference>
<evidence type="ECO:0000256" key="4">
    <source>
        <dbReference type="PROSITE-ProRule" id="PRU00176"/>
    </source>
</evidence>
<dbReference type="InterPro" id="IPR052285">
    <property type="entry name" value="NEXT_complex_subunit"/>
</dbReference>
<evidence type="ECO:0000259" key="6">
    <source>
        <dbReference type="PROSITE" id="PS50102"/>
    </source>
</evidence>
<evidence type="ECO:0000256" key="5">
    <source>
        <dbReference type="SAM" id="MobiDB-lite"/>
    </source>
</evidence>